<accession>A0ABT8GFU2</accession>
<gene>
    <name evidence="2" type="ORF">QQX02_04205</name>
</gene>
<keyword evidence="3" id="KW-1185">Reference proteome</keyword>
<proteinExistence type="predicted"/>
<comment type="caution">
    <text evidence="2">The sequence shown here is derived from an EMBL/GenBank/DDBJ whole genome shotgun (WGS) entry which is preliminary data.</text>
</comment>
<reference evidence="2" key="1">
    <citation type="submission" date="2023-06" db="EMBL/GenBank/DDBJ databases">
        <title>Egi l300058.</title>
        <authorList>
            <person name="Gao L."/>
            <person name="Fang B.-Z."/>
            <person name="Li W.-J."/>
        </authorList>
    </citation>
    <scope>NUCLEOTIDE SEQUENCE</scope>
    <source>
        <strain evidence="2">EGI L300058</strain>
    </source>
</reference>
<keyword evidence="1" id="KW-0732">Signal</keyword>
<evidence type="ECO:0000313" key="2">
    <source>
        <dbReference type="EMBL" id="MDN4480124.1"/>
    </source>
</evidence>
<organism evidence="2 3">
    <name type="scientific">Demequina muriae</name>
    <dbReference type="NCBI Taxonomy" id="3051664"/>
    <lineage>
        <taxon>Bacteria</taxon>
        <taxon>Bacillati</taxon>
        <taxon>Actinomycetota</taxon>
        <taxon>Actinomycetes</taxon>
        <taxon>Micrococcales</taxon>
        <taxon>Demequinaceae</taxon>
        <taxon>Demequina</taxon>
    </lineage>
</organism>
<evidence type="ECO:0000313" key="3">
    <source>
        <dbReference type="Proteomes" id="UP001172708"/>
    </source>
</evidence>
<dbReference type="Proteomes" id="UP001172708">
    <property type="component" value="Unassembled WGS sequence"/>
</dbReference>
<evidence type="ECO:0000256" key="1">
    <source>
        <dbReference type="SAM" id="SignalP"/>
    </source>
</evidence>
<feature type="chain" id="PRO_5046077074" evidence="1">
    <location>
        <begin position="30"/>
        <end position="134"/>
    </location>
</feature>
<feature type="signal peptide" evidence="1">
    <location>
        <begin position="1"/>
        <end position="29"/>
    </location>
</feature>
<sequence length="134" mass="13241">MATKKHNKRKFAALALALVGVAGLSVASAATLTVDAANEVAIGTDTFAACDTDGVTVDYTYAQVGTDFEIADLTVGAIDTGCNGEPISVVLENTAGTELASVSGSVAAGAYTADVSADAIDIATDLGDVVVIIG</sequence>
<name>A0ABT8GFU2_9MICO</name>
<dbReference type="EMBL" id="JAUHQA010000001">
    <property type="protein sequence ID" value="MDN4480124.1"/>
    <property type="molecule type" value="Genomic_DNA"/>
</dbReference>
<dbReference type="RefSeq" id="WP_301141423.1">
    <property type="nucleotide sequence ID" value="NZ_JAUHQA010000001.1"/>
</dbReference>
<protein>
    <submittedName>
        <fullName evidence="2">Uncharacterized protein</fullName>
    </submittedName>
</protein>